<dbReference type="PANTHER" id="PTHR18868:SF45">
    <property type="entry name" value="OS03G0109900 PROTEIN"/>
    <property type="match status" value="1"/>
</dbReference>
<gene>
    <name evidence="1" type="ORF">BAE44_0004903</name>
</gene>
<evidence type="ECO:0000313" key="1">
    <source>
        <dbReference type="EMBL" id="OEL34079.1"/>
    </source>
</evidence>
<dbReference type="AlphaFoldDB" id="A0A1E5W9H0"/>
<accession>A0A1E5W9H0</accession>
<dbReference type="EMBL" id="LWDX02016537">
    <property type="protein sequence ID" value="OEL34079.1"/>
    <property type="molecule type" value="Genomic_DNA"/>
</dbReference>
<comment type="caution">
    <text evidence="1">The sequence shown here is derived from an EMBL/GenBank/DDBJ whole genome shotgun (WGS) entry which is preliminary data.</text>
</comment>
<organism evidence="1 2">
    <name type="scientific">Dichanthelium oligosanthes</name>
    <dbReference type="NCBI Taxonomy" id="888268"/>
    <lineage>
        <taxon>Eukaryota</taxon>
        <taxon>Viridiplantae</taxon>
        <taxon>Streptophyta</taxon>
        <taxon>Embryophyta</taxon>
        <taxon>Tracheophyta</taxon>
        <taxon>Spermatophyta</taxon>
        <taxon>Magnoliopsida</taxon>
        <taxon>Liliopsida</taxon>
        <taxon>Poales</taxon>
        <taxon>Poaceae</taxon>
        <taxon>PACMAD clade</taxon>
        <taxon>Panicoideae</taxon>
        <taxon>Panicodae</taxon>
        <taxon>Paniceae</taxon>
        <taxon>Dichantheliinae</taxon>
        <taxon>Dichanthelium</taxon>
    </lineage>
</organism>
<dbReference type="OrthoDB" id="681969at2759"/>
<dbReference type="STRING" id="888268.A0A1E5W9H0"/>
<sequence>VEVVLPNKQIKKGTLWHYNLHYNVALVSVKDFCAPHPIDIEHQRHNRSSQLVSVGCCFQTGTLMAARGIHLNRLGKLDCKLLQYSICTITKTLHYILCKLLDYSWPVAKAFWCPADSVDIVGKPCVRKRGERCPPRLKIIDGKKYWFITLLCAI</sequence>
<proteinExistence type="predicted"/>
<keyword evidence="2" id="KW-1185">Reference proteome</keyword>
<feature type="non-terminal residue" evidence="1">
    <location>
        <position position="1"/>
    </location>
</feature>
<protein>
    <submittedName>
        <fullName evidence="1">Uncharacterized protein</fullName>
    </submittedName>
</protein>
<dbReference type="Proteomes" id="UP000095767">
    <property type="component" value="Unassembled WGS sequence"/>
</dbReference>
<evidence type="ECO:0000313" key="2">
    <source>
        <dbReference type="Proteomes" id="UP000095767"/>
    </source>
</evidence>
<name>A0A1E5W9H0_9POAL</name>
<dbReference type="PANTHER" id="PTHR18868">
    <property type="entry name" value="OS07G0665300 PROTEIN-RELATED"/>
    <property type="match status" value="1"/>
</dbReference>
<reference evidence="1 2" key="1">
    <citation type="submission" date="2016-09" db="EMBL/GenBank/DDBJ databases">
        <title>The draft genome of Dichanthelium oligosanthes: A C3 panicoid grass species.</title>
        <authorList>
            <person name="Studer A.J."/>
            <person name="Schnable J.C."/>
            <person name="Brutnell T.P."/>
        </authorList>
    </citation>
    <scope>NUCLEOTIDE SEQUENCE [LARGE SCALE GENOMIC DNA]</scope>
    <source>
        <strain evidence="2">cv. Kellogg 1175</strain>
        <tissue evidence="1">Leaf</tissue>
    </source>
</reference>